<evidence type="ECO:0000256" key="1">
    <source>
        <dbReference type="SAM" id="SignalP"/>
    </source>
</evidence>
<dbReference type="AlphaFoldDB" id="A0A9X2F322"/>
<keyword evidence="3" id="KW-1185">Reference proteome</keyword>
<reference evidence="2" key="1">
    <citation type="submission" date="2022-06" db="EMBL/GenBank/DDBJ databases">
        <title>Solitalea sp. MAHUQ-68 isolated from rhizospheric soil.</title>
        <authorList>
            <person name="Huq M.A."/>
        </authorList>
    </citation>
    <scope>NUCLEOTIDE SEQUENCE</scope>
    <source>
        <strain evidence="2">MAHUQ-68</strain>
    </source>
</reference>
<dbReference type="EMBL" id="JAMWYS010000003">
    <property type="protein sequence ID" value="MCO4291466.1"/>
    <property type="molecule type" value="Genomic_DNA"/>
</dbReference>
<organism evidence="2 3">
    <name type="scientific">Solitalea agri</name>
    <dbReference type="NCBI Taxonomy" id="2953739"/>
    <lineage>
        <taxon>Bacteria</taxon>
        <taxon>Pseudomonadati</taxon>
        <taxon>Bacteroidota</taxon>
        <taxon>Sphingobacteriia</taxon>
        <taxon>Sphingobacteriales</taxon>
        <taxon>Sphingobacteriaceae</taxon>
        <taxon>Solitalea</taxon>
    </lineage>
</organism>
<accession>A0A9X2F322</accession>
<feature type="chain" id="PRO_5040818124" evidence="1">
    <location>
        <begin position="24"/>
        <end position="137"/>
    </location>
</feature>
<protein>
    <submittedName>
        <fullName evidence="2">Uncharacterized protein</fullName>
    </submittedName>
</protein>
<sequence>MKKLMPSLIITGFITGISMLAFAQEGKPEMVEPQSVKVVTNTDSIASYTQFRADAQQKITSNDKDIAALKAKMVKGNAKADSRYHKKIVALESKNDDLRKRIANYNYNENDWPQFKQEFNHDMYELGKAFKGFTSKK</sequence>
<gene>
    <name evidence="2" type="ORF">NF867_01140</name>
</gene>
<dbReference type="RefSeq" id="WP_252585700.1">
    <property type="nucleotide sequence ID" value="NZ_JAMWYS010000003.1"/>
</dbReference>
<proteinExistence type="predicted"/>
<feature type="signal peptide" evidence="1">
    <location>
        <begin position="1"/>
        <end position="23"/>
    </location>
</feature>
<comment type="caution">
    <text evidence="2">The sequence shown here is derived from an EMBL/GenBank/DDBJ whole genome shotgun (WGS) entry which is preliminary data.</text>
</comment>
<evidence type="ECO:0000313" key="3">
    <source>
        <dbReference type="Proteomes" id="UP001155182"/>
    </source>
</evidence>
<keyword evidence="1" id="KW-0732">Signal</keyword>
<name>A0A9X2F322_9SPHI</name>
<dbReference type="Proteomes" id="UP001155182">
    <property type="component" value="Unassembled WGS sequence"/>
</dbReference>
<evidence type="ECO:0000313" key="2">
    <source>
        <dbReference type="EMBL" id="MCO4291466.1"/>
    </source>
</evidence>